<feature type="region of interest" description="Disordered" evidence="1">
    <location>
        <begin position="1"/>
        <end position="21"/>
    </location>
</feature>
<proteinExistence type="predicted"/>
<feature type="transmembrane region" description="Helical" evidence="2">
    <location>
        <begin position="66"/>
        <end position="92"/>
    </location>
</feature>
<evidence type="ECO:0000313" key="3">
    <source>
        <dbReference type="EMBL" id="MDH7453951.1"/>
    </source>
</evidence>
<dbReference type="Proteomes" id="UP001160550">
    <property type="component" value="Unassembled WGS sequence"/>
</dbReference>
<reference evidence="3" key="2">
    <citation type="submission" date="2023-04" db="EMBL/GenBank/DDBJ databases">
        <authorList>
            <person name="Sun J.-Q."/>
        </authorList>
    </citation>
    <scope>NUCLEOTIDE SEQUENCE</scope>
    <source>
        <strain evidence="3">CC-YY355</strain>
    </source>
</reference>
<dbReference type="Pfam" id="PF07332">
    <property type="entry name" value="Phage_holin_3_6"/>
    <property type="match status" value="1"/>
</dbReference>
<dbReference type="InterPro" id="IPR009937">
    <property type="entry name" value="Phage_holin_3_6"/>
</dbReference>
<comment type="caution">
    <text evidence="3">The sequence shown here is derived from an EMBL/GenBank/DDBJ whole genome shotgun (WGS) entry which is preliminary data.</text>
</comment>
<evidence type="ECO:0000313" key="4">
    <source>
        <dbReference type="Proteomes" id="UP001160550"/>
    </source>
</evidence>
<gene>
    <name evidence="3" type="ORF">QF205_12865</name>
</gene>
<keyword evidence="2" id="KW-0472">Membrane</keyword>
<feature type="region of interest" description="Disordered" evidence="1">
    <location>
        <begin position="140"/>
        <end position="164"/>
    </location>
</feature>
<dbReference type="RefSeq" id="WP_280943159.1">
    <property type="nucleotide sequence ID" value="NZ_JARYGX010000023.1"/>
</dbReference>
<protein>
    <submittedName>
        <fullName evidence="3">Phage holin family protein</fullName>
    </submittedName>
</protein>
<keyword evidence="2" id="KW-1133">Transmembrane helix</keyword>
<dbReference type="EMBL" id="JARYGX010000023">
    <property type="protein sequence ID" value="MDH7453951.1"/>
    <property type="molecule type" value="Genomic_DNA"/>
</dbReference>
<evidence type="ECO:0000256" key="1">
    <source>
        <dbReference type="SAM" id="MobiDB-lite"/>
    </source>
</evidence>
<name>A0ABT6MTI8_9GAMM</name>
<accession>A0ABT6MTI8</accession>
<keyword evidence="4" id="KW-1185">Reference proteome</keyword>
<evidence type="ECO:0000256" key="2">
    <source>
        <dbReference type="SAM" id="Phobius"/>
    </source>
</evidence>
<reference evidence="3" key="1">
    <citation type="journal article" date="2007" name="Int. J. Syst. Evol. Microbiol.">
        <title>Luteimonas composti sp. nov., a moderately thermophilic bacterium isolated from food waste.</title>
        <authorList>
            <person name="Young C.C."/>
            <person name="Kampfer P."/>
            <person name="Chen W.M."/>
            <person name="Yen W.S."/>
            <person name="Arun A.B."/>
            <person name="Lai W.A."/>
            <person name="Shen F.T."/>
            <person name="Rekha P.D."/>
            <person name="Lin K.Y."/>
            <person name="Chou J.H."/>
        </authorList>
    </citation>
    <scope>NUCLEOTIDE SEQUENCE</scope>
    <source>
        <strain evidence="3">CC-YY355</strain>
    </source>
</reference>
<feature type="transmembrane region" description="Helical" evidence="2">
    <location>
        <begin position="98"/>
        <end position="120"/>
    </location>
</feature>
<keyword evidence="2" id="KW-0812">Transmembrane</keyword>
<sequence>MADATPGPGPEPGGEGGKAPGIDETLRELNAARRETLHGARSTVSALRELAAADFALARGALVRSLAWGAVAALLASSAWLLLTVVLVAGLNALGMDWVWALLLVALAYLAVAGFCAWRMSGYLEHMDMRATRRQLSRLRHRREREAAAPPPPPAPAPAVQGAD</sequence>
<organism evidence="3 4">
    <name type="scientific">Luteimonas composti</name>
    <dbReference type="NCBI Taxonomy" id="398257"/>
    <lineage>
        <taxon>Bacteria</taxon>
        <taxon>Pseudomonadati</taxon>
        <taxon>Pseudomonadota</taxon>
        <taxon>Gammaproteobacteria</taxon>
        <taxon>Lysobacterales</taxon>
        <taxon>Lysobacteraceae</taxon>
        <taxon>Luteimonas</taxon>
    </lineage>
</organism>